<dbReference type="AlphaFoldDB" id="A0A2S9QKY4"/>
<keyword evidence="4" id="KW-1185">Reference proteome</keyword>
<sequence length="110" mass="11097">METVVRIAEDTEFDPNQVTPGWEGFAATGAMAVCIILLGFLLVRRLRRNAYRVEARERIAAELAEQEAAAAGTAAGAAAGSAATDAAGAAGAPGTPSVEPGSGRDSGPRA</sequence>
<comment type="caution">
    <text evidence="3">The sequence shown here is derived from an EMBL/GenBank/DDBJ whole genome shotgun (WGS) entry which is preliminary data.</text>
</comment>
<organism evidence="3 4">
    <name type="scientific">Leucobacter massiliensis</name>
    <dbReference type="NCBI Taxonomy" id="1686285"/>
    <lineage>
        <taxon>Bacteria</taxon>
        <taxon>Bacillati</taxon>
        <taxon>Actinomycetota</taxon>
        <taxon>Actinomycetes</taxon>
        <taxon>Micrococcales</taxon>
        <taxon>Microbacteriaceae</taxon>
        <taxon>Leucobacter</taxon>
    </lineage>
</organism>
<dbReference type="Proteomes" id="UP000238650">
    <property type="component" value="Unassembled WGS sequence"/>
</dbReference>
<protein>
    <submittedName>
        <fullName evidence="3">Uncharacterized protein</fullName>
    </submittedName>
</protein>
<proteinExistence type="predicted"/>
<evidence type="ECO:0000313" key="4">
    <source>
        <dbReference type="Proteomes" id="UP000238650"/>
    </source>
</evidence>
<accession>A0A2S9QKY4</accession>
<evidence type="ECO:0000313" key="3">
    <source>
        <dbReference type="EMBL" id="PRI10240.1"/>
    </source>
</evidence>
<reference evidence="3 4" key="1">
    <citation type="journal article" date="2017" name="New Microbes New Infect">
        <title>Genome sequence of 'Leucobacter massiliensis' sp. nov. isolated from human pharynx after travel to the 2014 Hajj.</title>
        <authorList>
            <person name="Leangapichart T."/>
            <person name="Gautret P."/>
            <person name="Nguyen T.T."/>
            <person name="Armstrong N."/>
            <person name="Rolain J.M."/>
        </authorList>
    </citation>
    <scope>NUCLEOTIDE SEQUENCE [LARGE SCALE GENOMIC DNA]</scope>
    <source>
        <strain evidence="3 4">122RC15</strain>
    </source>
</reference>
<keyword evidence="2" id="KW-1133">Transmembrane helix</keyword>
<feature type="compositionally biased region" description="Low complexity" evidence="1">
    <location>
        <begin position="82"/>
        <end position="95"/>
    </location>
</feature>
<name>A0A2S9QKY4_9MICO</name>
<evidence type="ECO:0000256" key="2">
    <source>
        <dbReference type="SAM" id="Phobius"/>
    </source>
</evidence>
<gene>
    <name evidence="3" type="ORF">B4915_12615</name>
</gene>
<feature type="transmembrane region" description="Helical" evidence="2">
    <location>
        <begin position="24"/>
        <end position="43"/>
    </location>
</feature>
<keyword evidence="2" id="KW-0472">Membrane</keyword>
<evidence type="ECO:0000256" key="1">
    <source>
        <dbReference type="SAM" id="MobiDB-lite"/>
    </source>
</evidence>
<feature type="region of interest" description="Disordered" evidence="1">
    <location>
        <begin position="82"/>
        <end position="110"/>
    </location>
</feature>
<dbReference type="EMBL" id="MWZD01000022">
    <property type="protein sequence ID" value="PRI10240.1"/>
    <property type="molecule type" value="Genomic_DNA"/>
</dbReference>
<keyword evidence="2" id="KW-0812">Transmembrane</keyword>